<comment type="pathway">
    <text evidence="8">Amino-acid biosynthesis; L-proline biosynthesis; L-glutamate 5-semialdehyde from L-glutamate: step 1/2.</text>
</comment>
<dbReference type="SMART" id="SM00359">
    <property type="entry name" value="PUA"/>
    <property type="match status" value="1"/>
</dbReference>
<dbReference type="CDD" id="cd21157">
    <property type="entry name" value="PUA_G5K"/>
    <property type="match status" value="1"/>
</dbReference>
<dbReference type="SUPFAM" id="SSF53633">
    <property type="entry name" value="Carbamate kinase-like"/>
    <property type="match status" value="1"/>
</dbReference>
<evidence type="ECO:0000256" key="2">
    <source>
        <dbReference type="ARBA" id="ARBA00022605"/>
    </source>
</evidence>
<feature type="domain" description="PUA" evidence="9">
    <location>
        <begin position="289"/>
        <end position="371"/>
    </location>
</feature>
<evidence type="ECO:0000256" key="4">
    <source>
        <dbReference type="ARBA" id="ARBA00022679"/>
    </source>
</evidence>
<dbReference type="GO" id="GO:0003723">
    <property type="term" value="F:RNA binding"/>
    <property type="evidence" value="ECO:0007669"/>
    <property type="project" value="InterPro"/>
</dbReference>
<dbReference type="PROSITE" id="PS50890">
    <property type="entry name" value="PUA"/>
    <property type="match status" value="1"/>
</dbReference>
<protein>
    <recommendedName>
        <fullName evidence="8">Glutamate 5-kinase</fullName>
        <ecNumber evidence="8">2.7.2.11</ecNumber>
    </recommendedName>
    <alternativeName>
        <fullName evidence="8">Gamma-glutamyl kinase</fullName>
        <shortName evidence="8">GK</shortName>
    </alternativeName>
</protein>
<evidence type="ECO:0000313" key="11">
    <source>
        <dbReference type="Proteomes" id="UP000077405"/>
    </source>
</evidence>
<dbReference type="GO" id="GO:0005829">
    <property type="term" value="C:cytosol"/>
    <property type="evidence" value="ECO:0007669"/>
    <property type="project" value="TreeGrafter"/>
</dbReference>
<keyword evidence="3 8" id="KW-0641">Proline biosynthesis</keyword>
<evidence type="ECO:0000256" key="6">
    <source>
        <dbReference type="ARBA" id="ARBA00022777"/>
    </source>
</evidence>
<dbReference type="AlphaFoldDB" id="A0A160JGM0"/>
<dbReference type="InterPro" id="IPR036393">
    <property type="entry name" value="AceGlu_kinase-like_sf"/>
</dbReference>
<dbReference type="FunFam" id="3.40.1160.10:FF:000018">
    <property type="entry name" value="Glutamate 5-kinase"/>
    <property type="match status" value="1"/>
</dbReference>
<dbReference type="GO" id="GO:0005524">
    <property type="term" value="F:ATP binding"/>
    <property type="evidence" value="ECO:0007669"/>
    <property type="project" value="UniProtKB-KW"/>
</dbReference>
<dbReference type="InterPro" id="IPR001048">
    <property type="entry name" value="Asp/Glu/Uridylate_kinase"/>
</dbReference>
<comment type="catalytic activity">
    <reaction evidence="8">
        <text>L-glutamate + ATP = L-glutamyl 5-phosphate + ADP</text>
        <dbReference type="Rhea" id="RHEA:14877"/>
        <dbReference type="ChEBI" id="CHEBI:29985"/>
        <dbReference type="ChEBI" id="CHEBI:30616"/>
        <dbReference type="ChEBI" id="CHEBI:58274"/>
        <dbReference type="ChEBI" id="CHEBI:456216"/>
        <dbReference type="EC" id="2.7.2.11"/>
    </reaction>
</comment>
<feature type="binding site" evidence="8">
    <location>
        <position position="157"/>
    </location>
    <ligand>
        <name>substrate</name>
    </ligand>
</feature>
<dbReference type="GO" id="GO:0055129">
    <property type="term" value="P:L-proline biosynthetic process"/>
    <property type="evidence" value="ECO:0007669"/>
    <property type="project" value="UniProtKB-UniRule"/>
</dbReference>
<feature type="binding site" evidence="8">
    <location>
        <position position="145"/>
    </location>
    <ligand>
        <name>substrate</name>
    </ligand>
</feature>
<keyword evidence="1 8" id="KW-0963">Cytoplasm</keyword>
<dbReference type="FunFam" id="2.30.130.10:FF:000007">
    <property type="entry name" value="Glutamate 5-kinase"/>
    <property type="match status" value="1"/>
</dbReference>
<dbReference type="Pfam" id="PF01472">
    <property type="entry name" value="PUA"/>
    <property type="match status" value="1"/>
</dbReference>
<evidence type="ECO:0000256" key="1">
    <source>
        <dbReference type="ARBA" id="ARBA00022490"/>
    </source>
</evidence>
<keyword evidence="5 8" id="KW-0547">Nucleotide-binding</keyword>
<accession>A0A160JGM0</accession>
<dbReference type="EC" id="2.7.2.11" evidence="8"/>
<feature type="binding site" evidence="8">
    <location>
        <position position="17"/>
    </location>
    <ligand>
        <name>ATP</name>
        <dbReference type="ChEBI" id="CHEBI:30616"/>
    </ligand>
</feature>
<dbReference type="Gene3D" id="3.40.1160.10">
    <property type="entry name" value="Acetylglutamate kinase-like"/>
    <property type="match status" value="2"/>
</dbReference>
<evidence type="ECO:0000256" key="5">
    <source>
        <dbReference type="ARBA" id="ARBA00022741"/>
    </source>
</evidence>
<evidence type="ECO:0000313" key="10">
    <source>
        <dbReference type="EMBL" id="ANC92119.1"/>
    </source>
</evidence>
<keyword evidence="4 8" id="KW-0808">Transferase</keyword>
<evidence type="ECO:0000259" key="9">
    <source>
        <dbReference type="SMART" id="SM00359"/>
    </source>
</evidence>
<dbReference type="InterPro" id="IPR036974">
    <property type="entry name" value="PUA_sf"/>
</dbReference>
<feature type="binding site" evidence="8">
    <location>
        <begin position="177"/>
        <end position="178"/>
    </location>
    <ligand>
        <name>ATP</name>
        <dbReference type="ChEBI" id="CHEBI:30616"/>
    </ligand>
</feature>
<comment type="similarity">
    <text evidence="8">Belongs to the glutamate 5-kinase family.</text>
</comment>
<dbReference type="UniPathway" id="UPA00098">
    <property type="reaction ID" value="UER00359"/>
</dbReference>
<dbReference type="PIRSF" id="PIRSF000729">
    <property type="entry name" value="GK"/>
    <property type="match status" value="1"/>
</dbReference>
<dbReference type="Pfam" id="PF00696">
    <property type="entry name" value="AA_kinase"/>
    <property type="match status" value="1"/>
</dbReference>
<dbReference type="OrthoDB" id="9804434at2"/>
<dbReference type="SUPFAM" id="SSF88697">
    <property type="entry name" value="PUA domain-like"/>
    <property type="match status" value="1"/>
</dbReference>
<dbReference type="Gene3D" id="2.30.130.10">
    <property type="entry name" value="PUA domain"/>
    <property type="match status" value="1"/>
</dbReference>
<dbReference type="InterPro" id="IPR011529">
    <property type="entry name" value="Glu_5kinase"/>
</dbReference>
<name>A0A160JGM0_9PROT</name>
<dbReference type="CDD" id="cd04242">
    <property type="entry name" value="AAK_G5K_ProB"/>
    <property type="match status" value="1"/>
</dbReference>
<dbReference type="PANTHER" id="PTHR43654">
    <property type="entry name" value="GLUTAMATE 5-KINASE"/>
    <property type="match status" value="1"/>
</dbReference>
<keyword evidence="11" id="KW-1185">Reference proteome</keyword>
<evidence type="ECO:0000256" key="3">
    <source>
        <dbReference type="ARBA" id="ARBA00022650"/>
    </source>
</evidence>
<dbReference type="NCBIfam" id="TIGR01027">
    <property type="entry name" value="proB"/>
    <property type="match status" value="1"/>
</dbReference>
<reference evidence="10 11" key="1">
    <citation type="journal article" date="2013" name="Int. J. Syst. Evol. Microbiol.">
        <title>Azospirillum humicireducens sp. nov., a nitrogen-fixing bacterium isolated from a microbial fuel cell.</title>
        <authorList>
            <person name="Zhou S."/>
            <person name="Han L."/>
            <person name="Wang Y."/>
            <person name="Yang G."/>
            <person name="Zhuang L."/>
            <person name="Hu P."/>
        </authorList>
    </citation>
    <scope>NUCLEOTIDE SEQUENCE [LARGE SCALE GENOMIC DNA]</scope>
    <source>
        <strain evidence="10 11">SgZ-5</strain>
    </source>
</reference>
<dbReference type="HAMAP" id="MF_00456">
    <property type="entry name" value="ProB"/>
    <property type="match status" value="1"/>
</dbReference>
<gene>
    <name evidence="8" type="primary">proB</name>
    <name evidence="10" type="ORF">A6A40_09505</name>
</gene>
<feature type="binding site" evidence="8">
    <location>
        <begin position="219"/>
        <end position="225"/>
    </location>
    <ligand>
        <name>ATP</name>
        <dbReference type="ChEBI" id="CHEBI:30616"/>
    </ligand>
</feature>
<sequence length="379" mass="40819">MALDAPTLLESRRLVVKIGSALLVDGETRQIRRDWLDALADDVAACRKRGQEVVIVTSGAVACGREHLGLVGRALKLEEKQAAAATGQIRLAHAYQETLARHDVTVAQVLVTLEDTEERRRHLNARNTIDTLLKLGAVPVINENDTVATAEIRFGDNDRLAARVAQMVSADTLVLLSDIDGLYTADPRKDPDARHIPTVRELTPEIEGMAGEPPPGYSSGGMVTKIAAARVALSAGCRMVIAKGKRMNPLAALEQRPEDGGALCTWFLPSAEPTSARKAWIAGHVNATGVLVVDDGAMRALSHGASLLPAGVAAVQGDFDRGDVVIVRTQEGREVARGLVAYSADDARKILRHKSTEIPEILGYRGRDEMIHRDDLVVR</sequence>
<proteinExistence type="inferred from homology"/>
<evidence type="ECO:0000256" key="7">
    <source>
        <dbReference type="ARBA" id="ARBA00022840"/>
    </source>
</evidence>
<dbReference type="RefSeq" id="WP_063635182.1">
    <property type="nucleotide sequence ID" value="NZ_CP015285.1"/>
</dbReference>
<dbReference type="EMBL" id="CP015285">
    <property type="protein sequence ID" value="ANC92119.1"/>
    <property type="molecule type" value="Genomic_DNA"/>
</dbReference>
<dbReference type="InterPro" id="IPR001057">
    <property type="entry name" value="Glu/AcGlu_kinase"/>
</dbReference>
<dbReference type="PRINTS" id="PR00474">
    <property type="entry name" value="GLU5KINASE"/>
</dbReference>
<keyword evidence="6 8" id="KW-0418">Kinase</keyword>
<dbReference type="STRING" id="1226968.A6A40_09505"/>
<dbReference type="InterPro" id="IPR041739">
    <property type="entry name" value="G5K_ProB"/>
</dbReference>
<dbReference type="GO" id="GO:0004349">
    <property type="term" value="F:glutamate 5-kinase activity"/>
    <property type="evidence" value="ECO:0007669"/>
    <property type="project" value="UniProtKB-UniRule"/>
</dbReference>
<dbReference type="InterPro" id="IPR002478">
    <property type="entry name" value="PUA"/>
</dbReference>
<dbReference type="PANTHER" id="PTHR43654:SF1">
    <property type="entry name" value="ISOPENTENYL PHOSPHATE KINASE"/>
    <property type="match status" value="1"/>
</dbReference>
<dbReference type="InterPro" id="IPR005715">
    <property type="entry name" value="Glu_5kinase/COase_Synthase"/>
</dbReference>
<dbReference type="KEGG" id="ahu:A6A40_09505"/>
<dbReference type="InterPro" id="IPR015947">
    <property type="entry name" value="PUA-like_sf"/>
</dbReference>
<keyword evidence="7 8" id="KW-0067">ATP-binding</keyword>
<dbReference type="Proteomes" id="UP000077405">
    <property type="component" value="Chromosome"/>
</dbReference>
<keyword evidence="2 8" id="KW-0028">Amino-acid biosynthesis</keyword>
<organism evidence="10 11">
    <name type="scientific">Azospirillum humicireducens</name>
    <dbReference type="NCBI Taxonomy" id="1226968"/>
    <lineage>
        <taxon>Bacteria</taxon>
        <taxon>Pseudomonadati</taxon>
        <taxon>Pseudomonadota</taxon>
        <taxon>Alphaproteobacteria</taxon>
        <taxon>Rhodospirillales</taxon>
        <taxon>Azospirillaceae</taxon>
        <taxon>Azospirillum</taxon>
    </lineage>
</organism>
<evidence type="ECO:0000256" key="8">
    <source>
        <dbReference type="HAMAP-Rule" id="MF_00456"/>
    </source>
</evidence>
<comment type="subcellular location">
    <subcellularLocation>
        <location evidence="8">Cytoplasm</location>
    </subcellularLocation>
</comment>
<comment type="function">
    <text evidence="8">Catalyzes the transfer of a phosphate group to glutamate to form L-glutamate 5-phosphate.</text>
</comment>
<feature type="binding site" evidence="8">
    <location>
        <position position="58"/>
    </location>
    <ligand>
        <name>substrate</name>
    </ligand>
</feature>